<keyword evidence="3" id="KW-0411">Iron-sulfur</keyword>
<dbReference type="SUPFAM" id="SSF54862">
    <property type="entry name" value="4Fe-4S ferredoxins"/>
    <property type="match status" value="1"/>
</dbReference>
<keyword evidence="6" id="KW-1185">Reference proteome</keyword>
<feature type="domain" description="4Fe-4S ferredoxin-type" evidence="4">
    <location>
        <begin position="15"/>
        <end position="44"/>
    </location>
</feature>
<dbReference type="Gene3D" id="3.30.70.20">
    <property type="match status" value="1"/>
</dbReference>
<dbReference type="InterPro" id="IPR052977">
    <property type="entry name" value="Polyferredoxin-like_ET"/>
</dbReference>
<organism evidence="5 6">
    <name type="scientific">Ammonifex thiophilus</name>
    <dbReference type="NCBI Taxonomy" id="444093"/>
    <lineage>
        <taxon>Bacteria</taxon>
        <taxon>Bacillati</taxon>
        <taxon>Bacillota</taxon>
        <taxon>Clostridia</taxon>
        <taxon>Thermoanaerobacterales</taxon>
        <taxon>Thermoanaerobacteraceae</taxon>
        <taxon>Ammonifex</taxon>
    </lineage>
</organism>
<dbReference type="RefSeq" id="WP_115791597.1">
    <property type="nucleotide sequence ID" value="NZ_QSLN01000001.1"/>
</dbReference>
<evidence type="ECO:0000256" key="1">
    <source>
        <dbReference type="ARBA" id="ARBA00022723"/>
    </source>
</evidence>
<feature type="domain" description="4Fe-4S ferredoxin-type" evidence="4">
    <location>
        <begin position="49"/>
        <end position="80"/>
    </location>
</feature>
<evidence type="ECO:0000313" key="6">
    <source>
        <dbReference type="Proteomes" id="UP000256329"/>
    </source>
</evidence>
<dbReference type="Pfam" id="PF12838">
    <property type="entry name" value="Fer4_7"/>
    <property type="match status" value="1"/>
</dbReference>
<sequence length="90" mass="9560">MQHFGEPLVYETGKGRVCVFPGLCKGCGLCIEKCPKKALRWSKYLGVYGTPTVEATEDCIACGMCQNVCPDCAILVIRDEGRKAAAGGGS</sequence>
<dbReference type="PROSITE" id="PS51379">
    <property type="entry name" value="4FE4S_FER_2"/>
    <property type="match status" value="2"/>
</dbReference>
<dbReference type="InterPro" id="IPR017900">
    <property type="entry name" value="4Fe4S_Fe_S_CS"/>
</dbReference>
<protein>
    <submittedName>
        <fullName evidence="5">4Fe-4S dicluster domain-containing protein</fullName>
    </submittedName>
</protein>
<dbReference type="PROSITE" id="PS00198">
    <property type="entry name" value="4FE4S_FER_1"/>
    <property type="match status" value="2"/>
</dbReference>
<name>A0A3D8P5I8_9THEO</name>
<dbReference type="PANTHER" id="PTHR43193:SF2">
    <property type="entry name" value="POLYFERREDOXIN PROTEIN FWDF"/>
    <property type="match status" value="1"/>
</dbReference>
<evidence type="ECO:0000256" key="2">
    <source>
        <dbReference type="ARBA" id="ARBA00023004"/>
    </source>
</evidence>
<keyword evidence="2" id="KW-0408">Iron</keyword>
<gene>
    <name evidence="5" type="ORF">DXX99_00725</name>
</gene>
<proteinExistence type="predicted"/>
<evidence type="ECO:0000259" key="4">
    <source>
        <dbReference type="PROSITE" id="PS51379"/>
    </source>
</evidence>
<dbReference type="AlphaFoldDB" id="A0A3D8P5I8"/>
<dbReference type="EMBL" id="QSLN01000001">
    <property type="protein sequence ID" value="RDV84603.1"/>
    <property type="molecule type" value="Genomic_DNA"/>
</dbReference>
<comment type="caution">
    <text evidence="5">The sequence shown here is derived from an EMBL/GenBank/DDBJ whole genome shotgun (WGS) entry which is preliminary data.</text>
</comment>
<evidence type="ECO:0000256" key="3">
    <source>
        <dbReference type="ARBA" id="ARBA00023014"/>
    </source>
</evidence>
<dbReference type="Proteomes" id="UP000256329">
    <property type="component" value="Unassembled WGS sequence"/>
</dbReference>
<dbReference type="PANTHER" id="PTHR43193">
    <property type="match status" value="1"/>
</dbReference>
<dbReference type="GO" id="GO:0046872">
    <property type="term" value="F:metal ion binding"/>
    <property type="evidence" value="ECO:0007669"/>
    <property type="project" value="UniProtKB-KW"/>
</dbReference>
<dbReference type="InterPro" id="IPR017896">
    <property type="entry name" value="4Fe4S_Fe-S-bd"/>
</dbReference>
<reference evidence="5 6" key="1">
    <citation type="submission" date="2018-08" db="EMBL/GenBank/DDBJ databases">
        <title>Form III RuBisCO-mediated autotrophy in Thermodesulfobium bacteria.</title>
        <authorList>
            <person name="Toshchakov S.V."/>
            <person name="Kublanov I.V."/>
            <person name="Frolov E."/>
            <person name="Bonch-Osmolovskaya E.A."/>
            <person name="Tourova T.P."/>
            <person name="Chernych N.A."/>
            <person name="Lebedinsky A.V."/>
        </authorList>
    </citation>
    <scope>NUCLEOTIDE SEQUENCE [LARGE SCALE GENOMIC DNA]</scope>
    <source>
        <strain evidence="5 6">SR</strain>
    </source>
</reference>
<dbReference type="OrthoDB" id="9803192at2"/>
<dbReference type="GO" id="GO:0051536">
    <property type="term" value="F:iron-sulfur cluster binding"/>
    <property type="evidence" value="ECO:0007669"/>
    <property type="project" value="UniProtKB-KW"/>
</dbReference>
<evidence type="ECO:0000313" key="5">
    <source>
        <dbReference type="EMBL" id="RDV84603.1"/>
    </source>
</evidence>
<accession>A0A3D8P5I8</accession>
<keyword evidence="1" id="KW-0479">Metal-binding</keyword>